<dbReference type="Pfam" id="PF01476">
    <property type="entry name" value="LysM"/>
    <property type="match status" value="1"/>
</dbReference>
<dbReference type="PROSITE" id="PS51257">
    <property type="entry name" value="PROKAR_LIPOPROTEIN"/>
    <property type="match status" value="1"/>
</dbReference>
<name>G4QKQ9_GLANF</name>
<evidence type="ECO:0000313" key="3">
    <source>
        <dbReference type="EMBL" id="AEP30362.1"/>
    </source>
</evidence>
<dbReference type="RefSeq" id="WP_014109235.1">
    <property type="nucleotide sequence ID" value="NC_016041.1"/>
</dbReference>
<accession>G4QKQ9</accession>
<dbReference type="Proteomes" id="UP000009282">
    <property type="component" value="Chromosome"/>
</dbReference>
<feature type="signal peptide" evidence="1">
    <location>
        <begin position="1"/>
        <end position="20"/>
    </location>
</feature>
<dbReference type="InterPro" id="IPR011990">
    <property type="entry name" value="TPR-like_helical_dom_sf"/>
</dbReference>
<dbReference type="PROSITE" id="PS51782">
    <property type="entry name" value="LYSM"/>
    <property type="match status" value="1"/>
</dbReference>
<evidence type="ECO:0000256" key="1">
    <source>
        <dbReference type="SAM" id="SignalP"/>
    </source>
</evidence>
<dbReference type="STRING" id="1085623.GNIT_2261"/>
<dbReference type="AlphaFoldDB" id="G4QKQ9"/>
<dbReference type="eggNOG" id="COG1388">
    <property type="taxonomic scope" value="Bacteria"/>
</dbReference>
<keyword evidence="4" id="KW-1185">Reference proteome</keyword>
<dbReference type="HOGENOM" id="CLU_823265_0_0_6"/>
<protein>
    <recommendedName>
        <fullName evidence="2">LysM domain-containing protein</fullName>
    </recommendedName>
</protein>
<gene>
    <name evidence="3" type="ordered locus">GNIT_2261</name>
</gene>
<dbReference type="SUPFAM" id="SSF48452">
    <property type="entry name" value="TPR-like"/>
    <property type="match status" value="1"/>
</dbReference>
<dbReference type="InterPro" id="IPR036779">
    <property type="entry name" value="LysM_dom_sf"/>
</dbReference>
<feature type="domain" description="LysM" evidence="2">
    <location>
        <begin position="289"/>
        <end position="333"/>
    </location>
</feature>
<evidence type="ECO:0000313" key="4">
    <source>
        <dbReference type="Proteomes" id="UP000009282"/>
    </source>
</evidence>
<dbReference type="Gene3D" id="3.10.350.10">
    <property type="entry name" value="LysM domain"/>
    <property type="match status" value="1"/>
</dbReference>
<dbReference type="InterPro" id="IPR018392">
    <property type="entry name" value="LysM"/>
</dbReference>
<feature type="chain" id="PRO_5003467901" description="LysM domain-containing protein" evidence="1">
    <location>
        <begin position="21"/>
        <end position="337"/>
    </location>
</feature>
<sequence>MHRYSLFIATSLLFLGCSSVSDNNHTPQTITNTQANRAVTLSHIRAYLLIGNIEKAEQLFQGLGHTENNTQTLLILSELKAAQADSLGAQQAFLLAMDNKIASEKPMVSFVLLDYFCTEKMWPAIEGYGRSINSAVISADLKNTQLTTIGQCYFEQDKWQAARYWFEQLDFSGSISPTVYLALAREAVESTQYVRAKDLIEKYDTVKSTVNAHTLWTAFEVYTALNQPQQAIELGKQLRILFPNNSFTRRYILLTKRERIQAMKEDPLPSLTLRSSLPLPLEPKSATNAFHIIKKSETLYQLSKRYGVTTSELMSWNPDIVIDDISIGTEIRITPLR</sequence>
<dbReference type="eggNOG" id="COG3063">
    <property type="taxonomic scope" value="Bacteria"/>
</dbReference>
<dbReference type="EMBL" id="CP003060">
    <property type="protein sequence ID" value="AEP30362.1"/>
    <property type="molecule type" value="Genomic_DNA"/>
</dbReference>
<dbReference type="KEGG" id="gni:GNIT_2261"/>
<proteinExistence type="predicted"/>
<organism evidence="3 4">
    <name type="scientific">Glaciecola nitratireducens (strain JCM 12485 / KCTC 12276 / FR1064)</name>
    <dbReference type="NCBI Taxonomy" id="1085623"/>
    <lineage>
        <taxon>Bacteria</taxon>
        <taxon>Pseudomonadati</taxon>
        <taxon>Pseudomonadota</taxon>
        <taxon>Gammaproteobacteria</taxon>
        <taxon>Alteromonadales</taxon>
        <taxon>Alteromonadaceae</taxon>
        <taxon>Brumicola</taxon>
    </lineage>
</organism>
<keyword evidence="1" id="KW-0732">Signal</keyword>
<evidence type="ECO:0000259" key="2">
    <source>
        <dbReference type="PROSITE" id="PS51782"/>
    </source>
</evidence>
<dbReference type="CDD" id="cd00118">
    <property type="entry name" value="LysM"/>
    <property type="match status" value="1"/>
</dbReference>
<dbReference type="SUPFAM" id="SSF54106">
    <property type="entry name" value="LysM domain"/>
    <property type="match status" value="1"/>
</dbReference>
<dbReference type="SMART" id="SM00257">
    <property type="entry name" value="LysM"/>
    <property type="match status" value="1"/>
</dbReference>
<reference evidence="3 4" key="1">
    <citation type="journal article" date="2011" name="J. Bacteriol.">
        <title>Complete genome sequence of seawater bacterium Glaciecola nitratireducens FR1064T.</title>
        <authorList>
            <person name="Bian F."/>
            <person name="Qin Q.L."/>
            <person name="Xie B.B."/>
            <person name="Shu Y.L."/>
            <person name="Zhang X.Y."/>
            <person name="Yu Y."/>
            <person name="Chen B."/>
            <person name="Chen X.L."/>
            <person name="Zhou B.C."/>
            <person name="Zhang Y.Z."/>
        </authorList>
    </citation>
    <scope>NUCLEOTIDE SEQUENCE [LARGE SCALE GENOMIC DNA]</scope>
    <source>
        <strain evidence="4">JCM 12485 / KCTC 12276 / FR1064</strain>
    </source>
</reference>
<dbReference type="Gene3D" id="1.25.40.10">
    <property type="entry name" value="Tetratricopeptide repeat domain"/>
    <property type="match status" value="1"/>
</dbReference>